<dbReference type="RefSeq" id="WP_059152472.1">
    <property type="nucleotide sequence ID" value="NZ_KQ130455.1"/>
</dbReference>
<organism evidence="4 5">
    <name type="scientific">Novosphingobium barchaimii LL02</name>
    <dbReference type="NCBI Taxonomy" id="1114963"/>
    <lineage>
        <taxon>Bacteria</taxon>
        <taxon>Pseudomonadati</taxon>
        <taxon>Pseudomonadota</taxon>
        <taxon>Alphaproteobacteria</taxon>
        <taxon>Sphingomonadales</taxon>
        <taxon>Sphingomonadaceae</taxon>
        <taxon>Novosphingobium</taxon>
    </lineage>
</organism>
<evidence type="ECO:0000313" key="5">
    <source>
        <dbReference type="Proteomes" id="UP000052268"/>
    </source>
</evidence>
<dbReference type="AlphaFoldDB" id="A0A0J7XRD4"/>
<sequence length="1273" mass="133269">MATNTPTQLPAYIQMRYEENGVFDRLESDAEAAAALTSRKFEQSFTTIQGGAGKLAQILPAQLGSALGSATDDFERQFNAMQQKITRSLAQAGKRGDGVTRAVDVLDVAGAQQEAQALQGKANAAQEVADAMRRAAEAEGAYSQSARINVAAAEAVAVEQRAAAAAAHDHAAMLQQVQAQLSDEAMASTRTAGATKLLASANDNATDSSGRHRAAMQNLSYQLQDVAIQAQMGTSWFTIMAQQGGSIVSALAEMSAAGGTAGQGISKAGEAADEAGVDIEGLGEQAIGVAEKVENTGSRMGRFAAFLGGPWGAALVVGVSVLGPLIASLADTGDEADTTSKKVDGLTDSLDRLRQAQGRVTMQQLGYAQADVFEKQTAVSQLDRTIKTASGNVGLAAGVRSLELKRDDAQQELEDAQALLKVSQMRADIQAKADAADRSAVDGKKRAAEDDRAAKAAERAAKAAERKAAADQAAGEKAIETIRRTTEQFDEQPKAIDQAARATRDLDAVIADLGKHKPAGFAEMIEQARDAKDVVADSLLRPLEEMRKESERRLQVQDLLTAGRDDEAAALQAVWSIEDKLGSEEELRAKMQDLITAGRKDEAAIFERLLASYPAMKREAAELAQIEEERTRQAERQRALFEAQLHVIDTARTSLTDMLSGRKTDFLGSMKQSLKDLQGARLADEIFGGVFQELEDQLRQRSPLGKATGRLTEGVDTAGKKLEDLATAVEGATKRIGAAGTDAVSASLVDGNAVTVPGTRPSASPAAKTGATDLTKLTIQQLAEKTAHATVDPLLAGFDHTMGTTFFQNLSGTLSGALAGAMTGGTVGGAVGGLRGMVFDYGPDVFGKGMTEKLLGRFDDALGGVQTGSMAAGLMKGIGLKTSSTGAQIGGALGGLTGIPGGDIIGSIAGGLLGGLLKGNRTANAVITNANGYTQGGKDNGNYGTVAGLGDSVIGNLTNIVDKLGGTVGSFMVSIGTRGDEYRVNPNGTSLKIDKGAISFGDDAEAAIAFAVKNAIEDGALKGMRASTLNIIKAGDDLEAALQDALDWENVFRELKSIKDPLGSAMDDLDKEFERYIDLAKTAGASAAEMADLQELYSIKQAQAAEDYKDRILGSLQGLLDGLTTGDNGLSLRDRRAAALGTYDGLAARVKAGDSSAYDDYASAAQQLLDIERDLYGSQQEYFDRLNEVTDLTKTRIDAETNVVSIAENRDSPFDATGAVKSSIDTQTDQTVSRLDAVNENLGRALSFLSQIAANGGTMPSSGSPRISLPSYF</sequence>
<evidence type="ECO:0000256" key="1">
    <source>
        <dbReference type="SAM" id="Coils"/>
    </source>
</evidence>
<gene>
    <name evidence="4" type="ORF">V474_22750</name>
</gene>
<evidence type="ECO:0000259" key="3">
    <source>
        <dbReference type="Pfam" id="PF06791"/>
    </source>
</evidence>
<name>A0A0J7XRD4_9SPHN</name>
<dbReference type="InterPro" id="IPR009628">
    <property type="entry name" value="Phage_tape_measure_N"/>
</dbReference>
<proteinExistence type="predicted"/>
<reference evidence="4 5" key="1">
    <citation type="journal article" date="2015" name="G3 (Bethesda)">
        <title>Insights into Ongoing Evolution of the Hexachlorocyclohexane Catabolic Pathway from Comparative Genomics of Ten Sphingomonadaceae Strains.</title>
        <authorList>
            <person name="Pearce S.L."/>
            <person name="Oakeshott J.G."/>
            <person name="Pandey G."/>
        </authorList>
    </citation>
    <scope>NUCLEOTIDE SEQUENCE [LARGE SCALE GENOMIC DNA]</scope>
    <source>
        <strain evidence="4 5">LL02</strain>
    </source>
</reference>
<evidence type="ECO:0000256" key="2">
    <source>
        <dbReference type="SAM" id="MobiDB-lite"/>
    </source>
</evidence>
<accession>A0A0J7XRD4</accession>
<protein>
    <recommendedName>
        <fullName evidence="3">Bacteriophage tail tape measure N-terminal domain-containing protein</fullName>
    </recommendedName>
</protein>
<dbReference type="EMBL" id="JACU01000007">
    <property type="protein sequence ID" value="KMS53603.1"/>
    <property type="molecule type" value="Genomic_DNA"/>
</dbReference>
<evidence type="ECO:0000313" key="4">
    <source>
        <dbReference type="EMBL" id="KMS53603.1"/>
    </source>
</evidence>
<feature type="coiled-coil region" evidence="1">
    <location>
        <begin position="108"/>
        <end position="141"/>
    </location>
</feature>
<dbReference type="Pfam" id="PF06791">
    <property type="entry name" value="TMP_2"/>
    <property type="match status" value="1"/>
</dbReference>
<keyword evidence="1" id="KW-0175">Coiled coil</keyword>
<feature type="coiled-coil region" evidence="1">
    <location>
        <begin position="616"/>
        <end position="644"/>
    </location>
</feature>
<feature type="domain" description="Bacteriophage tail tape measure N-terminal" evidence="3">
    <location>
        <begin position="203"/>
        <end position="378"/>
    </location>
</feature>
<feature type="region of interest" description="Disordered" evidence="2">
    <location>
        <begin position="432"/>
        <end position="452"/>
    </location>
</feature>
<dbReference type="PATRIC" id="fig|1114963.3.peg.3389"/>
<comment type="caution">
    <text evidence="4">The sequence shown here is derived from an EMBL/GenBank/DDBJ whole genome shotgun (WGS) entry which is preliminary data.</text>
</comment>
<dbReference type="OrthoDB" id="7544192at2"/>
<dbReference type="Proteomes" id="UP000052268">
    <property type="component" value="Unassembled WGS sequence"/>
</dbReference>
<keyword evidence="5" id="KW-1185">Reference proteome</keyword>